<dbReference type="Gene3D" id="2.70.170.10">
    <property type="entry name" value="Neurotransmitter-gated ion-channel ligand-binding domain"/>
    <property type="match status" value="1"/>
</dbReference>
<evidence type="ECO:0000256" key="2">
    <source>
        <dbReference type="ARBA" id="ARBA00023136"/>
    </source>
</evidence>
<dbReference type="OrthoDB" id="6108060at2759"/>
<evidence type="ECO:0000313" key="5">
    <source>
        <dbReference type="Proteomes" id="UP000784294"/>
    </source>
</evidence>
<name>A0A3S5BD05_9PLAT</name>
<proteinExistence type="predicted"/>
<dbReference type="PROSITE" id="PS00236">
    <property type="entry name" value="NEUROTR_ION_CHANNEL"/>
    <property type="match status" value="1"/>
</dbReference>
<dbReference type="GO" id="GO:0005230">
    <property type="term" value="F:extracellular ligand-gated monoatomic ion channel activity"/>
    <property type="evidence" value="ECO:0007669"/>
    <property type="project" value="InterPro"/>
</dbReference>
<feature type="domain" description="Neurotransmitter-gated ion-channel ligand-binding" evidence="3">
    <location>
        <begin position="23"/>
        <end position="82"/>
    </location>
</feature>
<dbReference type="InterPro" id="IPR006202">
    <property type="entry name" value="Neur_chan_lig-bd"/>
</dbReference>
<sequence length="97" mass="11320">MVIEYCDLSTSCPTHFSHLHQPSADGHYEVSWEPNILVYSNGQILWMPPAIHVSSCTIDVQYFPFDQQICQLKFGSWTFDATQERKQHLVCWKRSTQ</sequence>
<dbReference type="AlphaFoldDB" id="A0A3S5BD05"/>
<comment type="subcellular location">
    <subcellularLocation>
        <location evidence="1">Membrane</location>
        <topology evidence="1">Multi-pass membrane protein</topology>
    </subcellularLocation>
</comment>
<comment type="caution">
    <text evidence="4">The sequence shown here is derived from an EMBL/GenBank/DDBJ whole genome shotgun (WGS) entry which is preliminary data.</text>
</comment>
<organism evidence="4 5">
    <name type="scientific">Protopolystoma xenopodis</name>
    <dbReference type="NCBI Taxonomy" id="117903"/>
    <lineage>
        <taxon>Eukaryota</taxon>
        <taxon>Metazoa</taxon>
        <taxon>Spiralia</taxon>
        <taxon>Lophotrochozoa</taxon>
        <taxon>Platyhelminthes</taxon>
        <taxon>Monogenea</taxon>
        <taxon>Polyopisthocotylea</taxon>
        <taxon>Polystomatidea</taxon>
        <taxon>Polystomatidae</taxon>
        <taxon>Protopolystoma</taxon>
    </lineage>
</organism>
<dbReference type="GO" id="GO:0016020">
    <property type="term" value="C:membrane"/>
    <property type="evidence" value="ECO:0007669"/>
    <property type="project" value="UniProtKB-SubCell"/>
</dbReference>
<dbReference type="GO" id="GO:0004888">
    <property type="term" value="F:transmembrane signaling receptor activity"/>
    <property type="evidence" value="ECO:0007669"/>
    <property type="project" value="InterPro"/>
</dbReference>
<dbReference type="Pfam" id="PF02931">
    <property type="entry name" value="Neur_chan_LBD"/>
    <property type="match status" value="1"/>
</dbReference>
<evidence type="ECO:0000313" key="4">
    <source>
        <dbReference type="EMBL" id="VEL40955.1"/>
    </source>
</evidence>
<dbReference type="Proteomes" id="UP000784294">
    <property type="component" value="Unassembled WGS sequence"/>
</dbReference>
<evidence type="ECO:0000259" key="3">
    <source>
        <dbReference type="Pfam" id="PF02931"/>
    </source>
</evidence>
<evidence type="ECO:0000256" key="1">
    <source>
        <dbReference type="ARBA" id="ARBA00004141"/>
    </source>
</evidence>
<keyword evidence="2" id="KW-0472">Membrane</keyword>
<dbReference type="InterPro" id="IPR018000">
    <property type="entry name" value="Neurotransmitter_ion_chnl_CS"/>
</dbReference>
<dbReference type="PANTHER" id="PTHR18945">
    <property type="entry name" value="NEUROTRANSMITTER GATED ION CHANNEL"/>
    <property type="match status" value="1"/>
</dbReference>
<protein>
    <recommendedName>
        <fullName evidence="3">Neurotransmitter-gated ion-channel ligand-binding domain-containing protein</fullName>
    </recommendedName>
</protein>
<reference evidence="4" key="1">
    <citation type="submission" date="2018-11" db="EMBL/GenBank/DDBJ databases">
        <authorList>
            <consortium name="Pathogen Informatics"/>
        </authorList>
    </citation>
    <scope>NUCLEOTIDE SEQUENCE</scope>
</reference>
<dbReference type="EMBL" id="CAAALY010267185">
    <property type="protein sequence ID" value="VEL40955.1"/>
    <property type="molecule type" value="Genomic_DNA"/>
</dbReference>
<gene>
    <name evidence="4" type="ORF">PXEA_LOCUS34395</name>
</gene>
<dbReference type="InterPro" id="IPR006201">
    <property type="entry name" value="Neur_channel"/>
</dbReference>
<dbReference type="SUPFAM" id="SSF63712">
    <property type="entry name" value="Nicotinic receptor ligand binding domain-like"/>
    <property type="match status" value="1"/>
</dbReference>
<accession>A0A3S5BD05</accession>
<keyword evidence="5" id="KW-1185">Reference proteome</keyword>
<dbReference type="InterPro" id="IPR036734">
    <property type="entry name" value="Neur_chan_lig-bd_sf"/>
</dbReference>